<dbReference type="EMBL" id="JAFLNC010000002">
    <property type="protein sequence ID" value="MBO0333312.1"/>
    <property type="molecule type" value="Genomic_DNA"/>
</dbReference>
<name>A0ABS3F5T6_9PROT</name>
<evidence type="ECO:0000313" key="2">
    <source>
        <dbReference type="EMBL" id="MBO0333312.1"/>
    </source>
</evidence>
<dbReference type="InterPro" id="IPR032710">
    <property type="entry name" value="NTF2-like_dom_sf"/>
</dbReference>
<reference evidence="2 3" key="1">
    <citation type="submission" date="2021-03" db="EMBL/GenBank/DDBJ databases">
        <title>Sneathiella sp. CAU 1612 isolated from Kang Won-do.</title>
        <authorList>
            <person name="Kim W."/>
        </authorList>
    </citation>
    <scope>NUCLEOTIDE SEQUENCE [LARGE SCALE GENOMIC DNA]</scope>
    <source>
        <strain evidence="2 3">CAU 1612</strain>
    </source>
</reference>
<gene>
    <name evidence="2" type="ORF">J0X12_06795</name>
</gene>
<feature type="domain" description="SnoaL-like" evidence="1">
    <location>
        <begin position="16"/>
        <end position="117"/>
    </location>
</feature>
<sequence length="148" mass="17189">MTAANTNQAVLDAYIRYFETLKPDTVDDLDKLACEELYFEDPFNQLANRRDVKRLFRQMFVDMDDPAFKISASFWSENGQSAILKWRFAGNAQKIGRLDFVGVSEIHFDENGLIDSHVDYWDAASRFYEKIPLIGAVLRVVRRKLRLS</sequence>
<dbReference type="InterPro" id="IPR037401">
    <property type="entry name" value="SnoaL-like"/>
</dbReference>
<proteinExistence type="predicted"/>
<keyword evidence="3" id="KW-1185">Reference proteome</keyword>
<dbReference type="Pfam" id="PF12680">
    <property type="entry name" value="SnoaL_2"/>
    <property type="match status" value="1"/>
</dbReference>
<comment type="caution">
    <text evidence="2">The sequence shown here is derived from an EMBL/GenBank/DDBJ whole genome shotgun (WGS) entry which is preliminary data.</text>
</comment>
<organism evidence="2 3">
    <name type="scientific">Sneathiella sedimenti</name>
    <dbReference type="NCBI Taxonomy" id="2816034"/>
    <lineage>
        <taxon>Bacteria</taxon>
        <taxon>Pseudomonadati</taxon>
        <taxon>Pseudomonadota</taxon>
        <taxon>Alphaproteobacteria</taxon>
        <taxon>Sneathiellales</taxon>
        <taxon>Sneathiellaceae</taxon>
        <taxon>Sneathiella</taxon>
    </lineage>
</organism>
<accession>A0ABS3F5T6</accession>
<dbReference type="RefSeq" id="WP_207043524.1">
    <property type="nucleotide sequence ID" value="NZ_JAFLNC010000002.1"/>
</dbReference>
<dbReference type="Proteomes" id="UP000664761">
    <property type="component" value="Unassembled WGS sequence"/>
</dbReference>
<dbReference type="SUPFAM" id="SSF54427">
    <property type="entry name" value="NTF2-like"/>
    <property type="match status" value="1"/>
</dbReference>
<evidence type="ECO:0000313" key="3">
    <source>
        <dbReference type="Proteomes" id="UP000664761"/>
    </source>
</evidence>
<evidence type="ECO:0000259" key="1">
    <source>
        <dbReference type="Pfam" id="PF12680"/>
    </source>
</evidence>
<protein>
    <submittedName>
        <fullName evidence="2">Nuclear transport factor 2 family protein</fullName>
    </submittedName>
</protein>
<dbReference type="Gene3D" id="3.10.450.50">
    <property type="match status" value="1"/>
</dbReference>